<accession>A0A0E9RRY5</accession>
<organism evidence="1">
    <name type="scientific">Anguilla anguilla</name>
    <name type="common">European freshwater eel</name>
    <name type="synonym">Muraena anguilla</name>
    <dbReference type="NCBI Taxonomy" id="7936"/>
    <lineage>
        <taxon>Eukaryota</taxon>
        <taxon>Metazoa</taxon>
        <taxon>Chordata</taxon>
        <taxon>Craniata</taxon>
        <taxon>Vertebrata</taxon>
        <taxon>Euteleostomi</taxon>
        <taxon>Actinopterygii</taxon>
        <taxon>Neopterygii</taxon>
        <taxon>Teleostei</taxon>
        <taxon>Anguilliformes</taxon>
        <taxon>Anguillidae</taxon>
        <taxon>Anguilla</taxon>
    </lineage>
</organism>
<sequence>MNRRRYTQLITHTAHLSYAAYPLPTNSSSHHTKVSRTQLIQCN</sequence>
<reference evidence="1" key="1">
    <citation type="submission" date="2014-11" db="EMBL/GenBank/DDBJ databases">
        <authorList>
            <person name="Amaro Gonzalez C."/>
        </authorList>
    </citation>
    <scope>NUCLEOTIDE SEQUENCE</scope>
</reference>
<dbReference type="EMBL" id="GBXM01076980">
    <property type="protein sequence ID" value="JAH31597.1"/>
    <property type="molecule type" value="Transcribed_RNA"/>
</dbReference>
<proteinExistence type="predicted"/>
<protein>
    <submittedName>
        <fullName evidence="1">Uncharacterized protein</fullName>
    </submittedName>
</protein>
<reference evidence="1" key="2">
    <citation type="journal article" date="2015" name="Fish Shellfish Immunol.">
        <title>Early steps in the European eel (Anguilla anguilla)-Vibrio vulnificus interaction in the gills: Role of the RtxA13 toxin.</title>
        <authorList>
            <person name="Callol A."/>
            <person name="Pajuelo D."/>
            <person name="Ebbesson L."/>
            <person name="Teles M."/>
            <person name="MacKenzie S."/>
            <person name="Amaro C."/>
        </authorList>
    </citation>
    <scope>NUCLEOTIDE SEQUENCE</scope>
</reference>
<name>A0A0E9RRY5_ANGAN</name>
<dbReference type="AlphaFoldDB" id="A0A0E9RRY5"/>
<evidence type="ECO:0000313" key="1">
    <source>
        <dbReference type="EMBL" id="JAH31597.1"/>
    </source>
</evidence>